<comment type="caution">
    <text evidence="7">The sequence shown here is derived from an EMBL/GenBank/DDBJ whole genome shotgun (WGS) entry which is preliminary data.</text>
</comment>
<keyword evidence="8" id="KW-1185">Reference proteome</keyword>
<keyword evidence="2" id="KW-0240">DNA-directed RNA polymerase</keyword>
<evidence type="ECO:0000256" key="2">
    <source>
        <dbReference type="ARBA" id="ARBA00022478"/>
    </source>
</evidence>
<evidence type="ECO:0000256" key="1">
    <source>
        <dbReference type="ARBA" id="ARBA00004123"/>
    </source>
</evidence>
<organism evidence="7 8">
    <name type="scientific">Hericium alpestre</name>
    <dbReference type="NCBI Taxonomy" id="135208"/>
    <lineage>
        <taxon>Eukaryota</taxon>
        <taxon>Fungi</taxon>
        <taxon>Dikarya</taxon>
        <taxon>Basidiomycota</taxon>
        <taxon>Agaricomycotina</taxon>
        <taxon>Agaricomycetes</taxon>
        <taxon>Russulales</taxon>
        <taxon>Hericiaceae</taxon>
        <taxon>Hericium</taxon>
    </lineage>
</organism>
<feature type="domain" description="RPA43 OB" evidence="6">
    <location>
        <begin position="122"/>
        <end position="251"/>
    </location>
</feature>
<feature type="region of interest" description="Disordered" evidence="5">
    <location>
        <begin position="1"/>
        <end position="42"/>
    </location>
</feature>
<dbReference type="AlphaFoldDB" id="A0A4Y9ZYE7"/>
<dbReference type="PANTHER" id="PTHR12709:SF5">
    <property type="entry name" value="DNA-DIRECTED RNA POLYMERASE I SUBUNIT RPA43"/>
    <property type="match status" value="1"/>
</dbReference>
<dbReference type="Pfam" id="PF17875">
    <property type="entry name" value="RPA43_OB"/>
    <property type="match status" value="1"/>
</dbReference>
<evidence type="ECO:0000256" key="5">
    <source>
        <dbReference type="SAM" id="MobiDB-lite"/>
    </source>
</evidence>
<evidence type="ECO:0000256" key="3">
    <source>
        <dbReference type="ARBA" id="ARBA00023163"/>
    </source>
</evidence>
<feature type="region of interest" description="Disordered" evidence="5">
    <location>
        <begin position="164"/>
        <end position="212"/>
    </location>
</feature>
<proteinExistence type="predicted"/>
<dbReference type="GO" id="GO:0006352">
    <property type="term" value="P:DNA-templated transcription initiation"/>
    <property type="evidence" value="ECO:0007669"/>
    <property type="project" value="InterPro"/>
</dbReference>
<keyword evidence="4" id="KW-0539">Nucleus</keyword>
<protein>
    <recommendedName>
        <fullName evidence="6">RPA43 OB domain-containing protein</fullName>
    </recommendedName>
</protein>
<dbReference type="InterPro" id="IPR045113">
    <property type="entry name" value="Rpb7-like"/>
</dbReference>
<evidence type="ECO:0000313" key="8">
    <source>
        <dbReference type="Proteomes" id="UP000298061"/>
    </source>
</evidence>
<dbReference type="GO" id="GO:0005736">
    <property type="term" value="C:RNA polymerase I complex"/>
    <property type="evidence" value="ECO:0007669"/>
    <property type="project" value="TreeGrafter"/>
</dbReference>
<sequence length="346" mass="38265">MSHPPKRKSAPAPPDADAGTSAKKPRKEKKDKGKGKSKDSASGEFRAVKASVMLAIPPCFSAKPQVGAEEMLDSMIMRYIPALRGVVLSHSNIQFLQSVGRIKDDTPFTICNVGFEAMIWSPEVGMKLSAKINLCSPDHISLLVHRTFNVSIPRHHIPTDQWEFEYGPAENDPDYGVEASTKEEDGPDEPMQLDAQTKDGEATPGDEGVDRGGRWIHKVTAARLGGEDGRLEFTVVGLTIANEMLSLLGSIQPDPFSPEHVPQPAQRVSKSPPPPSTTVLAESSEEEDKDVLAVSSDEAEERQREREKKEKEQRKAEKKRKRKEQETQETQDGVQEDIPKKTKKKK</sequence>
<dbReference type="InterPro" id="IPR036898">
    <property type="entry name" value="RNA_pol_Rpb7-like_N_sf"/>
</dbReference>
<gene>
    <name evidence="7" type="ORF">EWM64_g4790</name>
</gene>
<comment type="subcellular location">
    <subcellularLocation>
        <location evidence="1">Nucleus</location>
    </subcellularLocation>
</comment>
<reference evidence="7 8" key="1">
    <citation type="submission" date="2019-02" db="EMBL/GenBank/DDBJ databases">
        <title>Genome sequencing of the rare red list fungi Hericium alpestre (H. flagellum).</title>
        <authorList>
            <person name="Buettner E."/>
            <person name="Kellner H."/>
        </authorList>
    </citation>
    <scope>NUCLEOTIDE SEQUENCE [LARGE SCALE GENOMIC DNA]</scope>
    <source>
        <strain evidence="7 8">DSM 108284</strain>
    </source>
</reference>
<dbReference type="Proteomes" id="UP000298061">
    <property type="component" value="Unassembled WGS sequence"/>
</dbReference>
<feature type="region of interest" description="Disordered" evidence="5">
    <location>
        <begin position="255"/>
        <end position="346"/>
    </location>
</feature>
<dbReference type="Gene3D" id="2.40.50.1060">
    <property type="match status" value="1"/>
</dbReference>
<evidence type="ECO:0000259" key="6">
    <source>
        <dbReference type="Pfam" id="PF17875"/>
    </source>
</evidence>
<name>A0A4Y9ZYE7_9AGAM</name>
<dbReference type="EMBL" id="SFCI01000538">
    <property type="protein sequence ID" value="TFY79220.1"/>
    <property type="molecule type" value="Genomic_DNA"/>
</dbReference>
<dbReference type="OrthoDB" id="10250504at2759"/>
<dbReference type="PANTHER" id="PTHR12709">
    <property type="entry name" value="DNA-DIRECTED RNA POLYMERASE II, III"/>
    <property type="match status" value="1"/>
</dbReference>
<keyword evidence="3" id="KW-0804">Transcription</keyword>
<accession>A0A4Y9ZYE7</accession>
<dbReference type="Gene3D" id="3.30.1490.120">
    <property type="entry name" value="RNA polymerase Rpb7-like, N-terminal domain"/>
    <property type="match status" value="1"/>
</dbReference>
<feature type="compositionally biased region" description="Basic and acidic residues" evidence="5">
    <location>
        <begin position="28"/>
        <end position="41"/>
    </location>
</feature>
<evidence type="ECO:0000256" key="4">
    <source>
        <dbReference type="ARBA" id="ARBA00023242"/>
    </source>
</evidence>
<dbReference type="STRING" id="135208.A0A4Y9ZYE7"/>
<dbReference type="InterPro" id="IPR041178">
    <property type="entry name" value="RPA43_OB"/>
</dbReference>
<feature type="compositionally biased region" description="Basic and acidic residues" evidence="5">
    <location>
        <begin position="301"/>
        <end position="315"/>
    </location>
</feature>
<evidence type="ECO:0000313" key="7">
    <source>
        <dbReference type="EMBL" id="TFY79220.1"/>
    </source>
</evidence>
<dbReference type="GO" id="GO:0006362">
    <property type="term" value="P:transcription elongation by RNA polymerase I"/>
    <property type="evidence" value="ECO:0007669"/>
    <property type="project" value="TreeGrafter"/>
</dbReference>